<proteinExistence type="predicted"/>
<dbReference type="AlphaFoldDB" id="H3B6Z7"/>
<dbReference type="InterPro" id="IPR050863">
    <property type="entry name" value="CenT-Element_Derived"/>
</dbReference>
<dbReference type="GO" id="GO:0005634">
    <property type="term" value="C:nucleus"/>
    <property type="evidence" value="ECO:0007669"/>
    <property type="project" value="TreeGrafter"/>
</dbReference>
<dbReference type="PROSITE" id="PS51253">
    <property type="entry name" value="HTH_CENPB"/>
    <property type="match status" value="1"/>
</dbReference>
<dbReference type="Pfam" id="PF03184">
    <property type="entry name" value="DDE_1"/>
    <property type="match status" value="1"/>
</dbReference>
<dbReference type="Pfam" id="PF03221">
    <property type="entry name" value="HTH_Tnp_Tc5"/>
    <property type="match status" value="1"/>
</dbReference>
<accession>H3B6Z7</accession>
<dbReference type="InParanoid" id="H3B6Z7"/>
<organism evidence="3 4">
    <name type="scientific">Latimeria chalumnae</name>
    <name type="common">Coelacanth</name>
    <dbReference type="NCBI Taxonomy" id="7897"/>
    <lineage>
        <taxon>Eukaryota</taxon>
        <taxon>Metazoa</taxon>
        <taxon>Chordata</taxon>
        <taxon>Craniata</taxon>
        <taxon>Vertebrata</taxon>
        <taxon>Euteleostomi</taxon>
        <taxon>Coelacanthiformes</taxon>
        <taxon>Coelacanthidae</taxon>
        <taxon>Latimeria</taxon>
    </lineage>
</organism>
<dbReference type="HOGENOM" id="CLU_018294_0_4_1"/>
<dbReference type="SUPFAM" id="SSF46689">
    <property type="entry name" value="Homeodomain-like"/>
    <property type="match status" value="2"/>
</dbReference>
<reference evidence="4" key="1">
    <citation type="submission" date="2011-08" db="EMBL/GenBank/DDBJ databases">
        <title>The draft genome of Latimeria chalumnae.</title>
        <authorList>
            <person name="Di Palma F."/>
            <person name="Alfoldi J."/>
            <person name="Johnson J."/>
            <person name="Berlin A."/>
            <person name="Gnerre S."/>
            <person name="Jaffe D."/>
            <person name="MacCallum I."/>
            <person name="Young S."/>
            <person name="Walker B.J."/>
            <person name="Lander E."/>
            <person name="Lindblad-Toh K."/>
        </authorList>
    </citation>
    <scope>NUCLEOTIDE SEQUENCE [LARGE SCALE GENOMIC DNA]</scope>
    <source>
        <strain evidence="4">Wild caught</strain>
    </source>
</reference>
<dbReference type="InterPro" id="IPR009057">
    <property type="entry name" value="Homeodomain-like_sf"/>
</dbReference>
<protein>
    <recommendedName>
        <fullName evidence="2">HTH CENPB-type domain-containing protein</fullName>
    </recommendedName>
</protein>
<evidence type="ECO:0000259" key="2">
    <source>
        <dbReference type="PROSITE" id="PS51253"/>
    </source>
</evidence>
<evidence type="ECO:0000313" key="4">
    <source>
        <dbReference type="Proteomes" id="UP000008672"/>
    </source>
</evidence>
<reference evidence="3" key="2">
    <citation type="submission" date="2025-08" db="UniProtKB">
        <authorList>
            <consortium name="Ensembl"/>
        </authorList>
    </citation>
    <scope>IDENTIFICATION</scope>
</reference>
<dbReference type="Proteomes" id="UP000008672">
    <property type="component" value="Unassembled WGS sequence"/>
</dbReference>
<reference evidence="3" key="3">
    <citation type="submission" date="2025-09" db="UniProtKB">
        <authorList>
            <consortium name="Ensembl"/>
        </authorList>
    </citation>
    <scope>IDENTIFICATION</scope>
</reference>
<keyword evidence="4" id="KW-1185">Reference proteome</keyword>
<dbReference type="PANTHER" id="PTHR19303">
    <property type="entry name" value="TRANSPOSON"/>
    <property type="match status" value="1"/>
</dbReference>
<dbReference type="GeneTree" id="ENSGT00940000163615"/>
<dbReference type="OMA" id="ESHIMME"/>
<dbReference type="GO" id="GO:0003677">
    <property type="term" value="F:DNA binding"/>
    <property type="evidence" value="ECO:0007669"/>
    <property type="project" value="UniProtKB-KW"/>
</dbReference>
<evidence type="ECO:0000313" key="3">
    <source>
        <dbReference type="Ensembl" id="ENSLACP00000017668.1"/>
    </source>
</evidence>
<sequence length="502" mass="56719">TSMISPRKWTDLSLKQKAEIIRLCEGPPKLSFSEVAKIFSVNSSTISKIYKTRNIVLEQSSLNFERKRQCTSYAADVDEALFRWFRSAMGSNLPVSGEILKAKTGKFAVDLNIDDFKATNGWLDLWKKRYDVVFKFIFRELTERKKDTDVPSATNWNGNQLLAIPQRYEPDDVYNADEVGLYYCALPNGSHVLKKTAHFGGKVSKDVTLMVCASITGEKRPLLFTGKSKNPQCLQGARRLPISYVSSSNVWMIAFLFQEWLREWDKSLKAQHRHIALIIDNCPAHPTVKLNNIKMMFLPPNVTSCDQGISQTLKAHYRRSIVSKLLATIDATDCELSADKLAKKIDILGAMLLIKEAWASVTSGTIVNCFHKSGFLKDVPNSDMEETPVVAESLTEDEFNAFVNLDENAECTETLEDTQIMADIQQRKEKQLQAADSDGDEGKLLMVSTLQALQSLNVLRQFVVQNKFSGWALFSKIEKKVYEISVRNSTNTLQSTIEDFFQ</sequence>
<dbReference type="SMART" id="SM00674">
    <property type="entry name" value="CENPB"/>
    <property type="match status" value="1"/>
</dbReference>
<evidence type="ECO:0000256" key="1">
    <source>
        <dbReference type="ARBA" id="ARBA00023125"/>
    </source>
</evidence>
<name>H3B6Z7_LATCH</name>
<dbReference type="PANTHER" id="PTHR19303:SF73">
    <property type="entry name" value="PROTEIN PDC2"/>
    <property type="match status" value="1"/>
</dbReference>
<dbReference type="Gene3D" id="1.10.10.60">
    <property type="entry name" value="Homeodomain-like"/>
    <property type="match status" value="2"/>
</dbReference>
<dbReference type="InterPro" id="IPR006600">
    <property type="entry name" value="HTH_CenpB_DNA-bd_dom"/>
</dbReference>
<dbReference type="InterPro" id="IPR004875">
    <property type="entry name" value="DDE_SF_endonuclease_dom"/>
</dbReference>
<keyword evidence="1" id="KW-0238">DNA-binding</keyword>
<dbReference type="EMBL" id="AFYH01068726">
    <property type="status" value="NOT_ANNOTATED_CDS"/>
    <property type="molecule type" value="Genomic_DNA"/>
</dbReference>
<dbReference type="eggNOG" id="KOG3105">
    <property type="taxonomic scope" value="Eukaryota"/>
</dbReference>
<dbReference type="Ensembl" id="ENSLACT00000017798.1">
    <property type="protein sequence ID" value="ENSLACP00000017668.1"/>
    <property type="gene ID" value="ENSLACG00000015562.1"/>
</dbReference>
<feature type="domain" description="HTH CENPB-type" evidence="2">
    <location>
        <begin position="65"/>
        <end position="136"/>
    </location>
</feature>